<dbReference type="SUPFAM" id="SSF53383">
    <property type="entry name" value="PLP-dependent transferases"/>
    <property type="match status" value="1"/>
</dbReference>
<evidence type="ECO:0000313" key="8">
    <source>
        <dbReference type="Proteomes" id="UP001165395"/>
    </source>
</evidence>
<keyword evidence="8" id="KW-1185">Reference proteome</keyword>
<dbReference type="NCBIfam" id="NF006569">
    <property type="entry name" value="PRK09082.1"/>
    <property type="match status" value="1"/>
</dbReference>
<dbReference type="Pfam" id="PF00155">
    <property type="entry name" value="Aminotran_1_2"/>
    <property type="match status" value="1"/>
</dbReference>
<dbReference type="InterPro" id="IPR015424">
    <property type="entry name" value="PyrdxlP-dep_Trfase"/>
</dbReference>
<keyword evidence="5" id="KW-0663">Pyridoxal phosphate</keyword>
<feature type="domain" description="Aminotransferase class I/classII large" evidence="6">
    <location>
        <begin position="28"/>
        <end position="379"/>
    </location>
</feature>
<protein>
    <recommendedName>
        <fullName evidence="2">Putative 8-amino-7-oxononanoate synthase</fullName>
    </recommendedName>
</protein>
<dbReference type="GO" id="GO:0008483">
    <property type="term" value="F:transaminase activity"/>
    <property type="evidence" value="ECO:0007669"/>
    <property type="project" value="UniProtKB-KW"/>
</dbReference>
<dbReference type="RefSeq" id="WP_227181121.1">
    <property type="nucleotide sequence ID" value="NZ_JAJBZT010000006.1"/>
</dbReference>
<evidence type="ECO:0000256" key="4">
    <source>
        <dbReference type="ARBA" id="ARBA00022679"/>
    </source>
</evidence>
<dbReference type="InterPro" id="IPR015421">
    <property type="entry name" value="PyrdxlP-dep_Trfase_major"/>
</dbReference>
<accession>A0ABS8D7X0</accession>
<dbReference type="PANTHER" id="PTHR43807">
    <property type="entry name" value="FI04487P"/>
    <property type="match status" value="1"/>
</dbReference>
<evidence type="ECO:0000256" key="2">
    <source>
        <dbReference type="ARBA" id="ARBA00021531"/>
    </source>
</evidence>
<dbReference type="Proteomes" id="UP001165395">
    <property type="component" value="Unassembled WGS sequence"/>
</dbReference>
<evidence type="ECO:0000259" key="6">
    <source>
        <dbReference type="Pfam" id="PF00155"/>
    </source>
</evidence>
<dbReference type="Gene3D" id="3.90.1150.10">
    <property type="entry name" value="Aspartate Aminotransferase, domain 1"/>
    <property type="match status" value="1"/>
</dbReference>
<proteinExistence type="predicted"/>
<dbReference type="InterPro" id="IPR004839">
    <property type="entry name" value="Aminotransferase_I/II_large"/>
</dbReference>
<sequence length="383" mass="42060">MVQLVSKLPEVGTTIFTVMSQLANQHQAINLSQGFPDYPCHPNLTAALAEATNAGHNQYAPMTGVPVLRAAISQKLSLQHGISVNPDTEITITAGATQAIFTVIATVLHAGDEAIIIEPAYDSYAPAVIAQGAVVKRVELSAPSYQIDWSLVEQSISNKTKLLIINNPNNPATTNFSSEDLNQLAMIAEKHDLLVLADEVYEHLVHDDAKHHSVLSHEALRSRSFAIYSFGKTFHATGWKMGYCVAPAALMAEFRKIHQYLVFSVHTPSQYALAKHLEEPAHWKGLASFFAERRRLLADGLNKAGFELIPGQGTYFQLAKYTQIQPQMSDVAFSEWLTKEIGVACIPISAFYASGKDDQVVRFCFAKELATLDKANERLLKLA</sequence>
<evidence type="ECO:0000313" key="7">
    <source>
        <dbReference type="EMBL" id="MCB6184310.1"/>
    </source>
</evidence>
<dbReference type="Gene3D" id="3.40.640.10">
    <property type="entry name" value="Type I PLP-dependent aspartate aminotransferase-like (Major domain)"/>
    <property type="match status" value="1"/>
</dbReference>
<dbReference type="CDD" id="cd00609">
    <property type="entry name" value="AAT_like"/>
    <property type="match status" value="1"/>
</dbReference>
<evidence type="ECO:0000256" key="1">
    <source>
        <dbReference type="ARBA" id="ARBA00001933"/>
    </source>
</evidence>
<organism evidence="7 8">
    <name type="scientific">Leeia speluncae</name>
    <dbReference type="NCBI Taxonomy" id="2884804"/>
    <lineage>
        <taxon>Bacteria</taxon>
        <taxon>Pseudomonadati</taxon>
        <taxon>Pseudomonadota</taxon>
        <taxon>Betaproteobacteria</taxon>
        <taxon>Neisseriales</taxon>
        <taxon>Leeiaceae</taxon>
        <taxon>Leeia</taxon>
    </lineage>
</organism>
<dbReference type="InterPro" id="IPR015422">
    <property type="entry name" value="PyrdxlP-dep_Trfase_small"/>
</dbReference>
<evidence type="ECO:0000256" key="3">
    <source>
        <dbReference type="ARBA" id="ARBA00022576"/>
    </source>
</evidence>
<dbReference type="EMBL" id="JAJBZT010000006">
    <property type="protein sequence ID" value="MCB6184310.1"/>
    <property type="molecule type" value="Genomic_DNA"/>
</dbReference>
<evidence type="ECO:0000256" key="5">
    <source>
        <dbReference type="ARBA" id="ARBA00022898"/>
    </source>
</evidence>
<comment type="cofactor">
    <cofactor evidence="1">
        <name>pyridoxal 5'-phosphate</name>
        <dbReference type="ChEBI" id="CHEBI:597326"/>
    </cofactor>
</comment>
<gene>
    <name evidence="7" type="ORF">LIN78_12220</name>
</gene>
<dbReference type="PANTHER" id="PTHR43807:SF20">
    <property type="entry name" value="FI04487P"/>
    <property type="match status" value="1"/>
</dbReference>
<name>A0ABS8D7X0_9NEIS</name>
<dbReference type="InterPro" id="IPR051326">
    <property type="entry name" value="Kynurenine-oxoglutarate_AT"/>
</dbReference>
<reference evidence="7" key="1">
    <citation type="submission" date="2021-10" db="EMBL/GenBank/DDBJ databases">
        <title>The complete genome sequence of Leeia sp. TBRC 13508.</title>
        <authorList>
            <person name="Charoenyingcharoen P."/>
            <person name="Yukphan P."/>
        </authorList>
    </citation>
    <scope>NUCLEOTIDE SEQUENCE</scope>
    <source>
        <strain evidence="7">TBRC 13508</strain>
    </source>
</reference>
<comment type="caution">
    <text evidence="7">The sequence shown here is derived from an EMBL/GenBank/DDBJ whole genome shotgun (WGS) entry which is preliminary data.</text>
</comment>
<keyword evidence="3 7" id="KW-0032">Aminotransferase</keyword>
<keyword evidence="4" id="KW-0808">Transferase</keyword>